<sequence>DWKAHLSLLQEKVPHWIVLKVLDGIEHIRVDKKVKFEETVVKQLKTHFDLID</sequence>
<proteinExistence type="predicted"/>
<organism evidence="1 2">
    <name type="scientific">Cinara cedri</name>
    <dbReference type="NCBI Taxonomy" id="506608"/>
    <lineage>
        <taxon>Eukaryota</taxon>
        <taxon>Metazoa</taxon>
        <taxon>Ecdysozoa</taxon>
        <taxon>Arthropoda</taxon>
        <taxon>Hexapoda</taxon>
        <taxon>Insecta</taxon>
        <taxon>Pterygota</taxon>
        <taxon>Neoptera</taxon>
        <taxon>Paraneoptera</taxon>
        <taxon>Hemiptera</taxon>
        <taxon>Sternorrhyncha</taxon>
        <taxon>Aphidomorpha</taxon>
        <taxon>Aphidoidea</taxon>
        <taxon>Aphididae</taxon>
        <taxon>Lachninae</taxon>
        <taxon>Cinara</taxon>
    </lineage>
</organism>
<dbReference type="Gene3D" id="1.10.10.1420">
    <property type="entry name" value="DNA replication factor Cdt1, C-terminal WH domain"/>
    <property type="match status" value="1"/>
</dbReference>
<dbReference type="InterPro" id="IPR038090">
    <property type="entry name" value="Cdt1_C_WH_dom_sf"/>
</dbReference>
<protein>
    <submittedName>
        <fullName evidence="1">Uncharacterized protein</fullName>
    </submittedName>
</protein>
<reference evidence="1 2" key="1">
    <citation type="submission" date="2019-08" db="EMBL/GenBank/DDBJ databases">
        <authorList>
            <person name="Alioto T."/>
            <person name="Alioto T."/>
            <person name="Gomez Garrido J."/>
        </authorList>
    </citation>
    <scope>NUCLEOTIDE SEQUENCE [LARGE SCALE GENOMIC DNA]</scope>
</reference>
<gene>
    <name evidence="1" type="ORF">CINCED_3A004046</name>
</gene>
<dbReference type="AlphaFoldDB" id="A0A5E4MES7"/>
<evidence type="ECO:0000313" key="1">
    <source>
        <dbReference type="EMBL" id="VVC29379.1"/>
    </source>
</evidence>
<dbReference type="OrthoDB" id="341730at2759"/>
<dbReference type="EMBL" id="CABPRJ010000492">
    <property type="protein sequence ID" value="VVC29380.1"/>
    <property type="molecule type" value="Genomic_DNA"/>
</dbReference>
<accession>A0A5E4MES7</accession>
<name>A0A5E4MES7_9HEMI</name>
<evidence type="ECO:0000313" key="2">
    <source>
        <dbReference type="Proteomes" id="UP000325440"/>
    </source>
</evidence>
<dbReference type="Proteomes" id="UP000325440">
    <property type="component" value="Unassembled WGS sequence"/>
</dbReference>
<feature type="non-terminal residue" evidence="1">
    <location>
        <position position="1"/>
    </location>
</feature>
<dbReference type="EMBL" id="CABPRJ010000492">
    <property type="protein sequence ID" value="VVC29379.1"/>
    <property type="molecule type" value="Genomic_DNA"/>
</dbReference>
<keyword evidence="2" id="KW-1185">Reference proteome</keyword>